<protein>
    <recommendedName>
        <fullName evidence="1">DUF4440 domain-containing protein</fullName>
    </recommendedName>
</protein>
<dbReference type="InterPro" id="IPR027843">
    <property type="entry name" value="DUF4440"/>
</dbReference>
<dbReference type="InterPro" id="IPR032710">
    <property type="entry name" value="NTF2-like_dom_sf"/>
</dbReference>
<reference evidence="2" key="1">
    <citation type="submission" date="2020-06" db="EMBL/GenBank/DDBJ databases">
        <title>Unique genomic features of the anaerobic methanotrophic archaea.</title>
        <authorList>
            <person name="Chadwick G.L."/>
            <person name="Skennerton C.T."/>
            <person name="Laso-Perez R."/>
            <person name="Leu A.O."/>
            <person name="Speth D.R."/>
            <person name="Yu H."/>
            <person name="Morgan-Lang C."/>
            <person name="Hatzenpichler R."/>
            <person name="Goudeau D."/>
            <person name="Malmstrom R."/>
            <person name="Brazelton W.J."/>
            <person name="Woyke T."/>
            <person name="Hallam S.J."/>
            <person name="Tyson G.W."/>
            <person name="Wegener G."/>
            <person name="Boetius A."/>
            <person name="Orphan V."/>
        </authorList>
    </citation>
    <scope>NUCLEOTIDE SEQUENCE</scope>
</reference>
<feature type="domain" description="DUF4440" evidence="1">
    <location>
        <begin position="16"/>
        <end position="125"/>
    </location>
</feature>
<organism evidence="2">
    <name type="scientific">Candidatus Methanogaster sp. ANME-2c ERB4</name>
    <dbReference type="NCBI Taxonomy" id="2759911"/>
    <lineage>
        <taxon>Archaea</taxon>
        <taxon>Methanobacteriati</taxon>
        <taxon>Methanobacteriota</taxon>
        <taxon>Stenosarchaea group</taxon>
        <taxon>Methanomicrobia</taxon>
        <taxon>Methanosarcinales</taxon>
        <taxon>ANME-2 cluster</taxon>
        <taxon>Candidatus Methanogasteraceae</taxon>
        <taxon>Candidatus Methanogaster</taxon>
    </lineage>
</organism>
<sequence>MRRMTSTVESQIRDEIWQILQDINDAWVNDRTDELNRFFHEDMVIASPDFRKLGEGRAVCVKSYKDFRSQAIIQDLHEEDAAIDVFGDTAIATYRFEITYEMNGKTFSESGRDVFIFVREEEGWQAVWRTVVPMA</sequence>
<proteinExistence type="predicted"/>
<accession>A0A7G9YFJ1</accession>
<evidence type="ECO:0000313" key="2">
    <source>
        <dbReference type="EMBL" id="QNO46775.1"/>
    </source>
</evidence>
<dbReference type="SUPFAM" id="SSF54427">
    <property type="entry name" value="NTF2-like"/>
    <property type="match status" value="1"/>
</dbReference>
<gene>
    <name evidence="2" type="ORF">DEIDBPHB_00024</name>
</gene>
<dbReference type="AlphaFoldDB" id="A0A7G9YFJ1"/>
<dbReference type="Pfam" id="PF14534">
    <property type="entry name" value="DUF4440"/>
    <property type="match status" value="1"/>
</dbReference>
<dbReference type="Gene3D" id="3.10.450.50">
    <property type="match status" value="1"/>
</dbReference>
<dbReference type="EMBL" id="MT631217">
    <property type="protein sequence ID" value="QNO46775.1"/>
    <property type="molecule type" value="Genomic_DNA"/>
</dbReference>
<name>A0A7G9YFJ1_9EURY</name>
<evidence type="ECO:0000259" key="1">
    <source>
        <dbReference type="Pfam" id="PF14534"/>
    </source>
</evidence>